<organism evidence="1 2">
    <name type="scientific">Panicum virgatum</name>
    <name type="common">Blackwell switchgrass</name>
    <dbReference type="NCBI Taxonomy" id="38727"/>
    <lineage>
        <taxon>Eukaryota</taxon>
        <taxon>Viridiplantae</taxon>
        <taxon>Streptophyta</taxon>
        <taxon>Embryophyta</taxon>
        <taxon>Tracheophyta</taxon>
        <taxon>Spermatophyta</taxon>
        <taxon>Magnoliopsida</taxon>
        <taxon>Liliopsida</taxon>
        <taxon>Poales</taxon>
        <taxon>Poaceae</taxon>
        <taxon>PACMAD clade</taxon>
        <taxon>Panicoideae</taxon>
        <taxon>Panicodae</taxon>
        <taxon>Paniceae</taxon>
        <taxon>Panicinae</taxon>
        <taxon>Panicum</taxon>
        <taxon>Panicum sect. Hiantes</taxon>
    </lineage>
</organism>
<dbReference type="Proteomes" id="UP000823388">
    <property type="component" value="Chromosome 4K"/>
</dbReference>
<keyword evidence="2" id="KW-1185">Reference proteome</keyword>
<comment type="caution">
    <text evidence="1">The sequence shown here is derived from an EMBL/GenBank/DDBJ whole genome shotgun (WGS) entry which is preliminary data.</text>
</comment>
<evidence type="ECO:0000313" key="1">
    <source>
        <dbReference type="EMBL" id="KAG2612519.1"/>
    </source>
</evidence>
<dbReference type="EMBL" id="CM029043">
    <property type="protein sequence ID" value="KAG2612519.1"/>
    <property type="molecule type" value="Genomic_DNA"/>
</dbReference>
<protein>
    <submittedName>
        <fullName evidence="1">Uncharacterized protein</fullName>
    </submittedName>
</protein>
<proteinExistence type="predicted"/>
<accession>A0A8T0TX66</accession>
<name>A0A8T0TX66_PANVG</name>
<sequence>MRNSTSDLYNKKNINGFTLGNISSMKIVNSAYMSQGQAVPSKIYRPPKNNYVLMYLFSINTHTFTYPALPKAISCKKYYSWPMMFSLSLFSKKTWRQWRTCISWARDCVNINWGLELLEHTTYGAYNSVVTVHVQNDAPATRCEPSLYYKKKNKKKQGKIMTLPGAPTKT</sequence>
<reference evidence="1" key="1">
    <citation type="submission" date="2020-05" db="EMBL/GenBank/DDBJ databases">
        <title>WGS assembly of Panicum virgatum.</title>
        <authorList>
            <person name="Lovell J.T."/>
            <person name="Jenkins J."/>
            <person name="Shu S."/>
            <person name="Juenger T.E."/>
            <person name="Schmutz J."/>
        </authorList>
    </citation>
    <scope>NUCLEOTIDE SEQUENCE</scope>
    <source>
        <strain evidence="1">AP13</strain>
    </source>
</reference>
<dbReference type="AlphaFoldDB" id="A0A8T0TX66"/>
<evidence type="ECO:0000313" key="2">
    <source>
        <dbReference type="Proteomes" id="UP000823388"/>
    </source>
</evidence>
<gene>
    <name evidence="1" type="ORF">PVAP13_4KG295810</name>
</gene>